<name>A0AA36MXA4_9DINO</name>
<protein>
    <submittedName>
        <fullName evidence="2">Uncharacterized protein</fullName>
    </submittedName>
</protein>
<sequence>MTLFRILLSTTLLSLSFGRKSQLGISCGSTGACDEFEVELAEEELAAEMQVELLQRMPMDIRLAASEVESAAPGQKVCLLDHIVGSWHVQNALGIDGVTVLLQVAPRSSTSCDEVPGQIHYLGKKTQYTISAEPLDAGKLHVKFLNNEADPAYFHEGHYDITKDALSEDLGMVNGMKQNENMQLDFKRMH</sequence>
<keyword evidence="1" id="KW-0732">Signal</keyword>
<evidence type="ECO:0000313" key="3">
    <source>
        <dbReference type="Proteomes" id="UP001178507"/>
    </source>
</evidence>
<reference evidence="2" key="1">
    <citation type="submission" date="2023-08" db="EMBL/GenBank/DDBJ databases">
        <authorList>
            <person name="Chen Y."/>
            <person name="Shah S."/>
            <person name="Dougan E. K."/>
            <person name="Thang M."/>
            <person name="Chan C."/>
        </authorList>
    </citation>
    <scope>NUCLEOTIDE SEQUENCE</scope>
</reference>
<dbReference type="EMBL" id="CAUJNA010000877">
    <property type="protein sequence ID" value="CAJ1382143.1"/>
    <property type="molecule type" value="Genomic_DNA"/>
</dbReference>
<dbReference type="PROSITE" id="PS51257">
    <property type="entry name" value="PROKAR_LIPOPROTEIN"/>
    <property type="match status" value="1"/>
</dbReference>
<gene>
    <name evidence="2" type="ORF">EVOR1521_LOCUS9593</name>
</gene>
<dbReference type="Proteomes" id="UP001178507">
    <property type="component" value="Unassembled WGS sequence"/>
</dbReference>
<proteinExistence type="predicted"/>
<evidence type="ECO:0000313" key="2">
    <source>
        <dbReference type="EMBL" id="CAJ1382143.1"/>
    </source>
</evidence>
<accession>A0AA36MXA4</accession>
<organism evidence="2 3">
    <name type="scientific">Effrenium voratum</name>
    <dbReference type="NCBI Taxonomy" id="2562239"/>
    <lineage>
        <taxon>Eukaryota</taxon>
        <taxon>Sar</taxon>
        <taxon>Alveolata</taxon>
        <taxon>Dinophyceae</taxon>
        <taxon>Suessiales</taxon>
        <taxon>Symbiodiniaceae</taxon>
        <taxon>Effrenium</taxon>
    </lineage>
</organism>
<comment type="caution">
    <text evidence="2">The sequence shown here is derived from an EMBL/GenBank/DDBJ whole genome shotgun (WGS) entry which is preliminary data.</text>
</comment>
<dbReference type="AlphaFoldDB" id="A0AA36MXA4"/>
<feature type="signal peptide" evidence="1">
    <location>
        <begin position="1"/>
        <end position="18"/>
    </location>
</feature>
<feature type="chain" id="PRO_5041284134" evidence="1">
    <location>
        <begin position="19"/>
        <end position="190"/>
    </location>
</feature>
<keyword evidence="3" id="KW-1185">Reference proteome</keyword>
<evidence type="ECO:0000256" key="1">
    <source>
        <dbReference type="SAM" id="SignalP"/>
    </source>
</evidence>